<protein>
    <submittedName>
        <fullName evidence="3">Uncharacterized protein</fullName>
    </submittedName>
</protein>
<evidence type="ECO:0000313" key="4">
    <source>
        <dbReference type="Proteomes" id="UP000003919"/>
    </source>
</evidence>
<organism evidence="3 4">
    <name type="scientific">Algoriphagus machipongonensis</name>
    <dbReference type="NCBI Taxonomy" id="388413"/>
    <lineage>
        <taxon>Bacteria</taxon>
        <taxon>Pseudomonadati</taxon>
        <taxon>Bacteroidota</taxon>
        <taxon>Cytophagia</taxon>
        <taxon>Cytophagales</taxon>
        <taxon>Cyclobacteriaceae</taxon>
        <taxon>Algoriphagus</taxon>
    </lineage>
</organism>
<dbReference type="AlphaFoldDB" id="A3HSZ0"/>
<sequence>MTGLTVLDVFISLVFIYLLYSLFAMTVIEFITSSFGSRSKNLQTGIDRLLADDNQSSKWNHTFLNLFYSFSTNAFTQFFYKHPSIKYLGHKGINTKPSYISANRFSSTLVDILKKGYHEESTDNISASLGQILPFDLSELEARIDQLKADLKDLKSKPSSSSFEIEATQEELDFLKNDLQKRLQRFGESFHEDLNIGPDTKYQLSSLWNKSENDIEKFQSLINHWFEEQMDRISGWYKRKVTFLTFLVGFIIAALFNVDTIHLVKDLSQNETMRTLLVDSAQEFIANNPDGITENMTSEQRDYISSVKKEMDQYTSVLSNNKEDNFPAILGWLISAFAFSLGAPFWFDLLNKLMKVRPSIQIPANNPEKKGSEDVITKAIG</sequence>
<feature type="coiled-coil region" evidence="1">
    <location>
        <begin position="137"/>
        <end position="185"/>
    </location>
</feature>
<dbReference type="RefSeq" id="WP_008200849.1">
    <property type="nucleotide sequence ID" value="NZ_CM001023.1"/>
</dbReference>
<evidence type="ECO:0000256" key="2">
    <source>
        <dbReference type="SAM" id="Phobius"/>
    </source>
</evidence>
<dbReference type="EMBL" id="AAXU02000001">
    <property type="protein sequence ID" value="EAZ82958.1"/>
    <property type="molecule type" value="Genomic_DNA"/>
</dbReference>
<feature type="transmembrane region" description="Helical" evidence="2">
    <location>
        <begin position="241"/>
        <end position="258"/>
    </location>
</feature>
<gene>
    <name evidence="3" type="ORF">ALPR1_12095</name>
</gene>
<keyword evidence="2" id="KW-1133">Transmembrane helix</keyword>
<keyword evidence="2" id="KW-0472">Membrane</keyword>
<comment type="caution">
    <text evidence="3">The sequence shown here is derived from an EMBL/GenBank/DDBJ whole genome shotgun (WGS) entry which is preliminary data.</text>
</comment>
<keyword evidence="1" id="KW-0175">Coiled coil</keyword>
<dbReference type="eggNOG" id="ENOG502ZAQR">
    <property type="taxonomic scope" value="Bacteria"/>
</dbReference>
<dbReference type="STRING" id="388413.ALPR1_12095"/>
<accession>A3HSZ0</accession>
<name>A3HSZ0_9BACT</name>
<dbReference type="Proteomes" id="UP000003919">
    <property type="component" value="Unassembled WGS sequence"/>
</dbReference>
<keyword evidence="2" id="KW-0812">Transmembrane</keyword>
<feature type="transmembrane region" description="Helical" evidence="2">
    <location>
        <begin position="326"/>
        <end position="347"/>
    </location>
</feature>
<keyword evidence="4" id="KW-1185">Reference proteome</keyword>
<dbReference type="OrthoDB" id="6286374at2"/>
<reference evidence="3 4" key="1">
    <citation type="journal article" date="2011" name="J. Bacteriol.">
        <title>Complete genome sequence of Algoriphagus sp. PR1, bacterial prey of a colony-forming choanoflagellate.</title>
        <authorList>
            <person name="Alegado R.A."/>
            <person name="Ferriera S."/>
            <person name="Nusbaum C."/>
            <person name="Young S.K."/>
            <person name="Zeng Q."/>
            <person name="Imamovic A."/>
            <person name="Fairclough S.R."/>
            <person name="King N."/>
        </authorList>
    </citation>
    <scope>NUCLEOTIDE SEQUENCE [LARGE SCALE GENOMIC DNA]</scope>
    <source>
        <strain evidence="3 4">PR1</strain>
    </source>
</reference>
<evidence type="ECO:0000313" key="3">
    <source>
        <dbReference type="EMBL" id="EAZ82958.1"/>
    </source>
</evidence>
<feature type="transmembrane region" description="Helical" evidence="2">
    <location>
        <begin position="6"/>
        <end position="31"/>
    </location>
</feature>
<proteinExistence type="predicted"/>
<evidence type="ECO:0000256" key="1">
    <source>
        <dbReference type="SAM" id="Coils"/>
    </source>
</evidence>
<dbReference type="HOGENOM" id="CLU_037944_1_0_10"/>